<dbReference type="Gene3D" id="3.10.100.10">
    <property type="entry name" value="Mannose-Binding Protein A, subunit A"/>
    <property type="match status" value="2"/>
</dbReference>
<dbReference type="PANTHER" id="PTHR45784:SF8">
    <property type="entry name" value="C-TYPE MANNOSE RECEPTOR 2-RELATED"/>
    <property type="match status" value="1"/>
</dbReference>
<keyword evidence="4" id="KW-1185">Reference proteome</keyword>
<dbReference type="InterPro" id="IPR016187">
    <property type="entry name" value="CTDL_fold"/>
</dbReference>
<dbReference type="PANTHER" id="PTHR45784">
    <property type="entry name" value="C-TYPE LECTIN DOMAIN FAMILY 20 MEMBER A-RELATED"/>
    <property type="match status" value="1"/>
</dbReference>
<sequence length="261" mass="29940">MKSLHWMKMKTTLTVLLILELYGLSSGLIKQHFFVNMDKTWDSALKYCRTHFHDLSTFTDENEKQQFLADANGRTSDAWVGLHKESGVWKWSGGENATQISWDTSDGQPEDDDCAFLHKSHKKLQNERCNKSQKFFCMTTFVLVQQEENWEGALEYCRTHYNDLASLSSENRMNSALQSITQAQTEFEWTGLRFLAGQWLWVSGDDLDFTAWPQTGQPQCPASNLRCGALGKLTKPFQNLSILQSRHPVDPSAEEEAKEEE</sequence>
<dbReference type="SMART" id="SM00034">
    <property type="entry name" value="CLECT"/>
    <property type="match status" value="1"/>
</dbReference>
<protein>
    <submittedName>
        <fullName evidence="3">C-type lectin lectoxin-Phi1</fullName>
    </submittedName>
</protein>
<evidence type="ECO:0000313" key="4">
    <source>
        <dbReference type="Proteomes" id="UP000281406"/>
    </source>
</evidence>
<reference evidence="3 4" key="1">
    <citation type="submission" date="2018-10" db="EMBL/GenBank/DDBJ databases">
        <title>Genome assembly for a Yunnan-Guizhou Plateau 3E fish, Anabarilius grahami (Regan), and its evolutionary and genetic applications.</title>
        <authorList>
            <person name="Jiang W."/>
        </authorList>
    </citation>
    <scope>NUCLEOTIDE SEQUENCE [LARGE SCALE GENOMIC DNA]</scope>
    <source>
        <strain evidence="3">AG-KIZ</strain>
        <tissue evidence="3">Muscle</tissue>
    </source>
</reference>
<organism evidence="3 4">
    <name type="scientific">Anabarilius grahami</name>
    <name type="common">Kanglang fish</name>
    <name type="synonym">Barilius grahami</name>
    <dbReference type="NCBI Taxonomy" id="495550"/>
    <lineage>
        <taxon>Eukaryota</taxon>
        <taxon>Metazoa</taxon>
        <taxon>Chordata</taxon>
        <taxon>Craniata</taxon>
        <taxon>Vertebrata</taxon>
        <taxon>Euteleostomi</taxon>
        <taxon>Actinopterygii</taxon>
        <taxon>Neopterygii</taxon>
        <taxon>Teleostei</taxon>
        <taxon>Ostariophysi</taxon>
        <taxon>Cypriniformes</taxon>
        <taxon>Xenocyprididae</taxon>
        <taxon>Xenocypridinae</taxon>
        <taxon>Xenocypridinae incertae sedis</taxon>
        <taxon>Anabarilius</taxon>
    </lineage>
</organism>
<feature type="domain" description="C-type lectin" evidence="2">
    <location>
        <begin position="136"/>
        <end position="230"/>
    </location>
</feature>
<dbReference type="Pfam" id="PF00059">
    <property type="entry name" value="Lectin_C"/>
    <property type="match status" value="2"/>
</dbReference>
<dbReference type="PROSITE" id="PS50041">
    <property type="entry name" value="C_TYPE_LECTIN_2"/>
    <property type="match status" value="2"/>
</dbReference>
<evidence type="ECO:0000313" key="3">
    <source>
        <dbReference type="EMBL" id="ROL53421.1"/>
    </source>
</evidence>
<keyword evidence="1" id="KW-0732">Signal</keyword>
<evidence type="ECO:0000256" key="1">
    <source>
        <dbReference type="SAM" id="SignalP"/>
    </source>
</evidence>
<evidence type="ECO:0000259" key="2">
    <source>
        <dbReference type="PROSITE" id="PS50041"/>
    </source>
</evidence>
<dbReference type="InterPro" id="IPR016186">
    <property type="entry name" value="C-type_lectin-like/link_sf"/>
</dbReference>
<dbReference type="AlphaFoldDB" id="A0A3N0Z507"/>
<dbReference type="GO" id="GO:0030246">
    <property type="term" value="F:carbohydrate binding"/>
    <property type="evidence" value="ECO:0007669"/>
    <property type="project" value="UniProtKB-KW"/>
</dbReference>
<feature type="signal peptide" evidence="1">
    <location>
        <begin position="1"/>
        <end position="27"/>
    </location>
</feature>
<dbReference type="SUPFAM" id="SSF56436">
    <property type="entry name" value="C-type lectin-like"/>
    <property type="match status" value="2"/>
</dbReference>
<keyword evidence="3" id="KW-0430">Lectin</keyword>
<dbReference type="EMBL" id="RJVU01010503">
    <property type="protein sequence ID" value="ROL53421.1"/>
    <property type="molecule type" value="Genomic_DNA"/>
</dbReference>
<dbReference type="Proteomes" id="UP000281406">
    <property type="component" value="Unassembled WGS sequence"/>
</dbReference>
<feature type="chain" id="PRO_5042889900" evidence="1">
    <location>
        <begin position="28"/>
        <end position="261"/>
    </location>
</feature>
<proteinExistence type="predicted"/>
<feature type="domain" description="C-type lectin" evidence="2">
    <location>
        <begin position="32"/>
        <end position="138"/>
    </location>
</feature>
<name>A0A3N0Z507_ANAGA</name>
<dbReference type="InterPro" id="IPR001304">
    <property type="entry name" value="C-type_lectin-like"/>
</dbReference>
<accession>A0A3N0Z507</accession>
<dbReference type="OrthoDB" id="8916154at2759"/>
<comment type="caution">
    <text evidence="3">The sequence shown here is derived from an EMBL/GenBank/DDBJ whole genome shotgun (WGS) entry which is preliminary data.</text>
</comment>
<gene>
    <name evidence="3" type="ORF">DPX16_7021</name>
</gene>